<dbReference type="PROSITE" id="PS50929">
    <property type="entry name" value="ABC_TM1F"/>
    <property type="match status" value="1"/>
</dbReference>
<dbReference type="PANTHER" id="PTHR43394:SF1">
    <property type="entry name" value="ATP-BINDING CASSETTE SUB-FAMILY B MEMBER 10, MITOCHONDRIAL"/>
    <property type="match status" value="1"/>
</dbReference>
<dbReference type="InterPro" id="IPR027417">
    <property type="entry name" value="P-loop_NTPase"/>
</dbReference>
<comment type="subcellular location">
    <subcellularLocation>
        <location evidence="1">Cell membrane</location>
        <topology evidence="1">Multi-pass membrane protein</topology>
    </subcellularLocation>
</comment>
<dbReference type="InterPro" id="IPR003593">
    <property type="entry name" value="AAA+_ATPase"/>
</dbReference>
<dbReference type="SMART" id="SM00382">
    <property type="entry name" value="AAA"/>
    <property type="match status" value="1"/>
</dbReference>
<dbReference type="GO" id="GO:0005886">
    <property type="term" value="C:plasma membrane"/>
    <property type="evidence" value="ECO:0007669"/>
    <property type="project" value="UniProtKB-SubCell"/>
</dbReference>
<dbReference type="PROSITE" id="PS50893">
    <property type="entry name" value="ABC_TRANSPORTER_2"/>
    <property type="match status" value="1"/>
</dbReference>
<accession>A0A5B2XIY1</accession>
<dbReference type="InterPro" id="IPR036640">
    <property type="entry name" value="ABC1_TM_sf"/>
</dbReference>
<dbReference type="InterPro" id="IPR039421">
    <property type="entry name" value="Type_1_exporter"/>
</dbReference>
<dbReference type="Pfam" id="PF00005">
    <property type="entry name" value="ABC_tran"/>
    <property type="match status" value="1"/>
</dbReference>
<feature type="region of interest" description="Disordered" evidence="10">
    <location>
        <begin position="1"/>
        <end position="46"/>
    </location>
</feature>
<dbReference type="GO" id="GO:0015421">
    <property type="term" value="F:ABC-type oligopeptide transporter activity"/>
    <property type="evidence" value="ECO:0007669"/>
    <property type="project" value="TreeGrafter"/>
</dbReference>
<evidence type="ECO:0000256" key="2">
    <source>
        <dbReference type="ARBA" id="ARBA00022448"/>
    </source>
</evidence>
<gene>
    <name evidence="14" type="ORF">F0L68_10925</name>
</gene>
<keyword evidence="6 14" id="KW-0067">ATP-binding</keyword>
<dbReference type="SUPFAM" id="SSF90123">
    <property type="entry name" value="ABC transporter transmembrane region"/>
    <property type="match status" value="1"/>
</dbReference>
<evidence type="ECO:0000256" key="10">
    <source>
        <dbReference type="SAM" id="MobiDB-lite"/>
    </source>
</evidence>
<evidence type="ECO:0000259" key="13">
    <source>
        <dbReference type="PROSITE" id="PS50929"/>
    </source>
</evidence>
<keyword evidence="8 11" id="KW-0472">Membrane</keyword>
<dbReference type="PROSITE" id="PS00211">
    <property type="entry name" value="ABC_TRANSPORTER_1"/>
    <property type="match status" value="1"/>
</dbReference>
<comment type="caution">
    <text evidence="14">The sequence shown here is derived from an EMBL/GenBank/DDBJ whole genome shotgun (WGS) entry which is preliminary data.</text>
</comment>
<evidence type="ECO:0000256" key="5">
    <source>
        <dbReference type="ARBA" id="ARBA00022741"/>
    </source>
</evidence>
<feature type="transmembrane region" description="Helical" evidence="11">
    <location>
        <begin position="286"/>
        <end position="307"/>
    </location>
</feature>
<dbReference type="EMBL" id="VUOB01000019">
    <property type="protein sequence ID" value="KAA2262969.1"/>
    <property type="molecule type" value="Genomic_DNA"/>
</dbReference>
<dbReference type="GO" id="GO:0005524">
    <property type="term" value="F:ATP binding"/>
    <property type="evidence" value="ECO:0007669"/>
    <property type="project" value="UniProtKB-KW"/>
</dbReference>
<feature type="transmembrane region" description="Helical" evidence="11">
    <location>
        <begin position="62"/>
        <end position="83"/>
    </location>
</feature>
<evidence type="ECO:0000256" key="8">
    <source>
        <dbReference type="ARBA" id="ARBA00023136"/>
    </source>
</evidence>
<dbReference type="GO" id="GO:0016887">
    <property type="term" value="F:ATP hydrolysis activity"/>
    <property type="evidence" value="ECO:0007669"/>
    <property type="project" value="InterPro"/>
</dbReference>
<keyword evidence="7 11" id="KW-1133">Transmembrane helix</keyword>
<dbReference type="InterPro" id="IPR011527">
    <property type="entry name" value="ABC1_TM_dom"/>
</dbReference>
<evidence type="ECO:0000256" key="4">
    <source>
        <dbReference type="ARBA" id="ARBA00022692"/>
    </source>
</evidence>
<proteinExistence type="inferred from homology"/>
<dbReference type="AlphaFoldDB" id="A0A5B2XIY1"/>
<feature type="domain" description="ABC transporter" evidence="12">
    <location>
        <begin position="384"/>
        <end position="619"/>
    </location>
</feature>
<keyword evidence="2" id="KW-0813">Transport</keyword>
<dbReference type="InterPro" id="IPR017871">
    <property type="entry name" value="ABC_transporter-like_CS"/>
</dbReference>
<evidence type="ECO:0000256" key="9">
    <source>
        <dbReference type="ARBA" id="ARBA00061644"/>
    </source>
</evidence>
<sequence length="636" mass="68176">MQGQPRGKPDAFVGGSSYRQVDQRGKSVNTAPAEANTDGEQPTTHTSTLVTLRRLGPYFKPVRLPIIGSGLATLGALLCGLTIPLVTRHIVDGPITHGDLHSLPWLIAAVLALGIGEATLFYLRRKLNAAPSTAMETKMREDLFRHLQRLPIAFHDRWQSGQLLSRATSDLSTVRRFIAFAAVFLVVNTLIILIGLGVLFSLSPMIGLIVLTCSAPLVVISYLFESKYKIVTRRAQDQAGDLASTVEESVLGIRVLKAFGRGPELAKRFAAQATELRGTELRKIRILSGLWAVLIMLPELGIAGQLLAGGFGIANGTLTIGTLVAAVTVSTYLRWPVDTIGWLLAETNQAASACERYWEVLDSPVTITEPAEPKPLAQPVRGHLRFEGVRFAFPGATREVLRGVDLDVRPGETVALVGVTGSGKTALTSLVPRLADVTGGRITVDGVDVRDLALDDLRTVVSTAFEEPVLFSASVTENVALGSPDVAEADVRQALRIAKAEEFVDALPWGLDTRIGEQGLSLSGGQRQRLALARSVVGRPAVLVLDDPLSALDVHTEAEVEAALRRVLRDVTALVVAHRPSTVQLADRVALLSDGRITAVGTHRELLDSNPEYRRLLATTEGADSGGRPGEEVAAQ</sequence>
<evidence type="ECO:0000313" key="15">
    <source>
        <dbReference type="Proteomes" id="UP000323454"/>
    </source>
</evidence>
<reference evidence="14 15" key="2">
    <citation type="submission" date="2019-09" db="EMBL/GenBank/DDBJ databases">
        <authorList>
            <person name="Jin C."/>
        </authorList>
    </citation>
    <scope>NUCLEOTIDE SEQUENCE [LARGE SCALE GENOMIC DNA]</scope>
    <source>
        <strain evidence="14 15">AN110305</strain>
    </source>
</reference>
<reference evidence="14 15" key="1">
    <citation type="submission" date="2019-09" db="EMBL/GenBank/DDBJ databases">
        <title>Goodfellowia gen. nov., a new genus of the Pseudonocardineae related to Actinoalloteichus, containing Goodfellowia coeruleoviolacea gen. nov., comb. nov. gen. nov., comb. nov.</title>
        <authorList>
            <person name="Labeda D."/>
        </authorList>
    </citation>
    <scope>NUCLEOTIDE SEQUENCE [LARGE SCALE GENOMIC DNA]</scope>
    <source>
        <strain evidence="14 15">AN110305</strain>
    </source>
</reference>
<evidence type="ECO:0000259" key="12">
    <source>
        <dbReference type="PROSITE" id="PS50893"/>
    </source>
</evidence>
<name>A0A5B2XIY1_9PSEU</name>
<dbReference type="SUPFAM" id="SSF52540">
    <property type="entry name" value="P-loop containing nucleoside triphosphate hydrolases"/>
    <property type="match status" value="1"/>
</dbReference>
<feature type="transmembrane region" description="Helical" evidence="11">
    <location>
        <begin position="206"/>
        <end position="224"/>
    </location>
</feature>
<keyword evidence="5" id="KW-0547">Nucleotide-binding</keyword>
<evidence type="ECO:0000313" key="14">
    <source>
        <dbReference type="EMBL" id="KAA2262969.1"/>
    </source>
</evidence>
<evidence type="ECO:0000256" key="6">
    <source>
        <dbReference type="ARBA" id="ARBA00022840"/>
    </source>
</evidence>
<comment type="similarity">
    <text evidence="9">Belongs to the ABC transporter superfamily. Lipid exporter (TC 3.A.1.106) family.</text>
</comment>
<keyword evidence="3" id="KW-1003">Cell membrane</keyword>
<dbReference type="CDD" id="cd18543">
    <property type="entry name" value="ABC_6TM_Rv0194_D1_like"/>
    <property type="match status" value="1"/>
</dbReference>
<feature type="domain" description="ABC transmembrane type-1" evidence="13">
    <location>
        <begin position="67"/>
        <end position="349"/>
    </location>
</feature>
<feature type="transmembrane region" description="Helical" evidence="11">
    <location>
        <begin position="103"/>
        <end position="123"/>
    </location>
</feature>
<evidence type="ECO:0000256" key="3">
    <source>
        <dbReference type="ARBA" id="ARBA00022475"/>
    </source>
</evidence>
<dbReference type="OrthoDB" id="9806127at2"/>
<dbReference type="InterPro" id="IPR003439">
    <property type="entry name" value="ABC_transporter-like_ATP-bd"/>
</dbReference>
<organism evidence="14 15">
    <name type="scientific">Solihabitans fulvus</name>
    <dbReference type="NCBI Taxonomy" id="1892852"/>
    <lineage>
        <taxon>Bacteria</taxon>
        <taxon>Bacillati</taxon>
        <taxon>Actinomycetota</taxon>
        <taxon>Actinomycetes</taxon>
        <taxon>Pseudonocardiales</taxon>
        <taxon>Pseudonocardiaceae</taxon>
        <taxon>Solihabitans</taxon>
    </lineage>
</organism>
<dbReference type="Gene3D" id="3.40.50.300">
    <property type="entry name" value="P-loop containing nucleotide triphosphate hydrolases"/>
    <property type="match status" value="1"/>
</dbReference>
<keyword evidence="4 11" id="KW-0812">Transmembrane</keyword>
<evidence type="ECO:0000256" key="1">
    <source>
        <dbReference type="ARBA" id="ARBA00004651"/>
    </source>
</evidence>
<evidence type="ECO:0000256" key="11">
    <source>
        <dbReference type="SAM" id="Phobius"/>
    </source>
</evidence>
<protein>
    <submittedName>
        <fullName evidence="14">ABC transporter ATP-binding protein</fullName>
    </submittedName>
</protein>
<dbReference type="Gene3D" id="1.20.1560.10">
    <property type="entry name" value="ABC transporter type 1, transmembrane domain"/>
    <property type="match status" value="1"/>
</dbReference>
<dbReference type="Proteomes" id="UP000323454">
    <property type="component" value="Unassembled WGS sequence"/>
</dbReference>
<dbReference type="Pfam" id="PF00664">
    <property type="entry name" value="ABC_membrane"/>
    <property type="match status" value="1"/>
</dbReference>
<feature type="transmembrane region" description="Helical" evidence="11">
    <location>
        <begin position="177"/>
        <end position="200"/>
    </location>
</feature>
<dbReference type="PANTHER" id="PTHR43394">
    <property type="entry name" value="ATP-DEPENDENT PERMEASE MDL1, MITOCHONDRIAL"/>
    <property type="match status" value="1"/>
</dbReference>
<dbReference type="FunFam" id="3.40.50.300:FF:000299">
    <property type="entry name" value="ABC transporter ATP-binding protein/permease"/>
    <property type="match status" value="1"/>
</dbReference>
<evidence type="ECO:0000256" key="7">
    <source>
        <dbReference type="ARBA" id="ARBA00022989"/>
    </source>
</evidence>
<keyword evidence="15" id="KW-1185">Reference proteome</keyword>